<feature type="transmembrane region" description="Helical" evidence="1">
    <location>
        <begin position="77"/>
        <end position="94"/>
    </location>
</feature>
<feature type="transmembrane region" description="Helical" evidence="1">
    <location>
        <begin position="38"/>
        <end position="57"/>
    </location>
</feature>
<evidence type="ECO:0000313" key="3">
    <source>
        <dbReference type="Proteomes" id="UP000614811"/>
    </source>
</evidence>
<keyword evidence="3" id="KW-1185">Reference proteome</keyword>
<accession>A0A918VTW3</accession>
<gene>
    <name evidence="2" type="ORF">GCM10008090_35220</name>
</gene>
<keyword evidence="1" id="KW-1133">Transmembrane helix</keyword>
<keyword evidence="1" id="KW-0812">Transmembrane</keyword>
<feature type="transmembrane region" description="Helical" evidence="1">
    <location>
        <begin position="6"/>
        <end position="26"/>
    </location>
</feature>
<name>A0A918VTW3_9GAMM</name>
<dbReference type="Proteomes" id="UP000614811">
    <property type="component" value="Unassembled WGS sequence"/>
</dbReference>
<sequence>MKQLLQFTFVYLPLIVLVGLVWSLNFKKIGQPIITKTWLFTAVLALIFFSTVHFILLMGYTIDETFTIEEIKALRKFRINTLCCIFITYSLMSFRGKYLNDN</sequence>
<protein>
    <submittedName>
        <fullName evidence="2">Uncharacterized protein</fullName>
    </submittedName>
</protein>
<evidence type="ECO:0000256" key="1">
    <source>
        <dbReference type="SAM" id="Phobius"/>
    </source>
</evidence>
<organism evidence="2 3">
    <name type="scientific">Arenicella chitinivorans</name>
    <dbReference type="NCBI Taxonomy" id="1329800"/>
    <lineage>
        <taxon>Bacteria</taxon>
        <taxon>Pseudomonadati</taxon>
        <taxon>Pseudomonadota</taxon>
        <taxon>Gammaproteobacteria</taxon>
        <taxon>Arenicellales</taxon>
        <taxon>Arenicellaceae</taxon>
        <taxon>Arenicella</taxon>
    </lineage>
</organism>
<evidence type="ECO:0000313" key="2">
    <source>
        <dbReference type="EMBL" id="GHA22413.1"/>
    </source>
</evidence>
<reference evidence="2" key="2">
    <citation type="submission" date="2020-09" db="EMBL/GenBank/DDBJ databases">
        <authorList>
            <person name="Sun Q."/>
            <person name="Kim S."/>
        </authorList>
    </citation>
    <scope>NUCLEOTIDE SEQUENCE</scope>
    <source>
        <strain evidence="2">KCTC 12711</strain>
    </source>
</reference>
<keyword evidence="1" id="KW-0472">Membrane</keyword>
<dbReference type="EMBL" id="BMXA01000013">
    <property type="protein sequence ID" value="GHA22413.1"/>
    <property type="molecule type" value="Genomic_DNA"/>
</dbReference>
<reference evidence="2" key="1">
    <citation type="journal article" date="2014" name="Int. J. Syst. Evol. Microbiol.">
        <title>Complete genome sequence of Corynebacterium casei LMG S-19264T (=DSM 44701T), isolated from a smear-ripened cheese.</title>
        <authorList>
            <consortium name="US DOE Joint Genome Institute (JGI-PGF)"/>
            <person name="Walter F."/>
            <person name="Albersmeier A."/>
            <person name="Kalinowski J."/>
            <person name="Ruckert C."/>
        </authorList>
    </citation>
    <scope>NUCLEOTIDE SEQUENCE</scope>
    <source>
        <strain evidence="2">KCTC 12711</strain>
    </source>
</reference>
<proteinExistence type="predicted"/>
<comment type="caution">
    <text evidence="2">The sequence shown here is derived from an EMBL/GenBank/DDBJ whole genome shotgun (WGS) entry which is preliminary data.</text>
</comment>
<dbReference type="AlphaFoldDB" id="A0A918VTW3"/>